<name>A0A7W6GDL0_9HYPH</name>
<protein>
    <recommendedName>
        <fullName evidence="3">Plasmid mobilization relaxosome protein MobC</fullName>
    </recommendedName>
</protein>
<sequence length="107" mass="11588">MRNRIVRIRVSDAELAALKSLAVARGLSLSDLLRRAALCIRMPARRFYQADAAILVKTLGELGRIGGNLNQLTRRANAGKLAGHDADLATTLAGIDALRTRVREIIA</sequence>
<dbReference type="Pfam" id="PF21983">
    <property type="entry name" value="NikA-like"/>
    <property type="match status" value="1"/>
</dbReference>
<evidence type="ECO:0008006" key="3">
    <source>
        <dbReference type="Google" id="ProtNLM"/>
    </source>
</evidence>
<proteinExistence type="predicted"/>
<comment type="caution">
    <text evidence="1">The sequence shown here is derived from an EMBL/GenBank/DDBJ whole genome shotgun (WGS) entry which is preliminary data.</text>
</comment>
<dbReference type="InterPro" id="IPR053842">
    <property type="entry name" value="NikA-like"/>
</dbReference>
<gene>
    <name evidence="1" type="ORF">GGQ67_003416</name>
</gene>
<evidence type="ECO:0000313" key="2">
    <source>
        <dbReference type="Proteomes" id="UP000582090"/>
    </source>
</evidence>
<reference evidence="1 2" key="1">
    <citation type="submission" date="2020-08" db="EMBL/GenBank/DDBJ databases">
        <title>Genomic Encyclopedia of Type Strains, Phase IV (KMG-IV): sequencing the most valuable type-strain genomes for metagenomic binning, comparative biology and taxonomic classification.</title>
        <authorList>
            <person name="Goeker M."/>
        </authorList>
    </citation>
    <scope>NUCLEOTIDE SEQUENCE [LARGE SCALE GENOMIC DNA]</scope>
    <source>
        <strain evidence="1 2">DSM 26575</strain>
    </source>
</reference>
<evidence type="ECO:0000313" key="1">
    <source>
        <dbReference type="EMBL" id="MBB3965741.1"/>
    </source>
</evidence>
<dbReference type="AlphaFoldDB" id="A0A7W6GDL0"/>
<dbReference type="RefSeq" id="WP_183901284.1">
    <property type="nucleotide sequence ID" value="NZ_JACIDW010000011.1"/>
</dbReference>
<dbReference type="Proteomes" id="UP000582090">
    <property type="component" value="Unassembled WGS sequence"/>
</dbReference>
<dbReference type="EMBL" id="JACIDW010000011">
    <property type="protein sequence ID" value="MBB3965741.1"/>
    <property type="molecule type" value="Genomic_DNA"/>
</dbReference>
<organism evidence="1 2">
    <name type="scientific">Rhizobium metallidurans</name>
    <dbReference type="NCBI Taxonomy" id="1265931"/>
    <lineage>
        <taxon>Bacteria</taxon>
        <taxon>Pseudomonadati</taxon>
        <taxon>Pseudomonadota</taxon>
        <taxon>Alphaproteobacteria</taxon>
        <taxon>Hyphomicrobiales</taxon>
        <taxon>Rhizobiaceae</taxon>
        <taxon>Rhizobium/Agrobacterium group</taxon>
        <taxon>Rhizobium</taxon>
    </lineage>
</organism>
<keyword evidence="2" id="KW-1185">Reference proteome</keyword>
<accession>A0A7W6GDL0</accession>